<dbReference type="InterPro" id="IPR007889">
    <property type="entry name" value="HTH_Psq"/>
</dbReference>
<keyword evidence="4" id="KW-0233">DNA recombination</keyword>
<evidence type="ECO:0000256" key="1">
    <source>
        <dbReference type="ARBA" id="ARBA00009913"/>
    </source>
</evidence>
<reference evidence="8" key="2">
    <citation type="submission" date="2022-01" db="EMBL/GenBank/DDBJ databases">
        <authorList>
            <person name="Sanchez-Suarez J."/>
            <person name="Villamil L."/>
            <person name="Diaz L.E."/>
        </authorList>
    </citation>
    <scope>NUCLEOTIDE SEQUENCE</scope>
    <source>
        <strain evidence="8">EUFUS-Z928</strain>
    </source>
</reference>
<keyword evidence="2" id="KW-0229">DNA integration</keyword>
<feature type="domain" description="Resolvase/invertase-type recombinase catalytic" evidence="7">
    <location>
        <begin position="72"/>
        <end position="209"/>
    </location>
</feature>
<sequence>MADRIGTLLNRSGGEEVLIVSRGKVRTRFRRRDELGWNFRVESTDSENVIEVTPKPKPDPKPARRSSHARGQRVAYVRVSAADQNEARQLEAVGECDRVYIEEKQSARSRADRVKLEECIRYLRDGDELVVASMDRLARSLVDLKQIVGEVTAKGASVRFVHERATYAAGAQDPRADLMLSLLGAFAEFERAIIRERQAEGIAIAKAKGKYKGRKRVLTEEQIDKALARIEAGEGPSAIARDLGVGRSTLYRALQRVRK</sequence>
<dbReference type="Proteomes" id="UP001152308">
    <property type="component" value="Unassembled WGS sequence"/>
</dbReference>
<dbReference type="CDD" id="cd03768">
    <property type="entry name" value="SR_ResInv"/>
    <property type="match status" value="1"/>
</dbReference>
<evidence type="ECO:0000256" key="4">
    <source>
        <dbReference type="ARBA" id="ARBA00023172"/>
    </source>
</evidence>
<name>A0ABT6BZN7_9ACTN</name>
<dbReference type="RefSeq" id="WP_277244542.1">
    <property type="nucleotide sequence ID" value="NZ_JAKJLQ010000025.1"/>
</dbReference>
<accession>A0ABT6BZN7</accession>
<dbReference type="InterPro" id="IPR006120">
    <property type="entry name" value="Resolvase_HTH_dom"/>
</dbReference>
<dbReference type="Gene3D" id="3.40.50.1390">
    <property type="entry name" value="Resolvase, N-terminal catalytic domain"/>
    <property type="match status" value="1"/>
</dbReference>
<comment type="caution">
    <text evidence="8">The sequence shown here is derived from an EMBL/GenBank/DDBJ whole genome shotgun (WGS) entry which is preliminary data.</text>
</comment>
<keyword evidence="9" id="KW-1185">Reference proteome</keyword>
<dbReference type="InterPro" id="IPR006118">
    <property type="entry name" value="Recombinase_CS"/>
</dbReference>
<dbReference type="PANTHER" id="PTHR30461">
    <property type="entry name" value="DNA-INVERTASE FROM LAMBDOID PROPHAGE"/>
    <property type="match status" value="1"/>
</dbReference>
<dbReference type="SUPFAM" id="SSF53041">
    <property type="entry name" value="Resolvase-like"/>
    <property type="match status" value="1"/>
</dbReference>
<keyword evidence="3" id="KW-0238">DNA-binding</keyword>
<feature type="domain" description="HTH psq-type" evidence="6">
    <location>
        <begin position="209"/>
        <end position="259"/>
    </location>
</feature>
<dbReference type="Gene3D" id="1.10.10.60">
    <property type="entry name" value="Homeodomain-like"/>
    <property type="match status" value="1"/>
</dbReference>
<dbReference type="InterPro" id="IPR009057">
    <property type="entry name" value="Homeodomain-like_sf"/>
</dbReference>
<dbReference type="Pfam" id="PF02796">
    <property type="entry name" value="HTH_7"/>
    <property type="match status" value="1"/>
</dbReference>
<dbReference type="InterPro" id="IPR036162">
    <property type="entry name" value="Resolvase-like_N_sf"/>
</dbReference>
<dbReference type="Pfam" id="PF00239">
    <property type="entry name" value="Resolvase"/>
    <property type="match status" value="1"/>
</dbReference>
<dbReference type="InterPro" id="IPR050639">
    <property type="entry name" value="SSR_resolvase"/>
</dbReference>
<organism evidence="8 9">
    <name type="scientific">Gordonia hongkongensis</name>
    <dbReference type="NCBI Taxonomy" id="1701090"/>
    <lineage>
        <taxon>Bacteria</taxon>
        <taxon>Bacillati</taxon>
        <taxon>Actinomycetota</taxon>
        <taxon>Actinomycetes</taxon>
        <taxon>Mycobacteriales</taxon>
        <taxon>Gordoniaceae</taxon>
        <taxon>Gordonia</taxon>
    </lineage>
</organism>
<evidence type="ECO:0000259" key="6">
    <source>
        <dbReference type="PROSITE" id="PS50960"/>
    </source>
</evidence>
<dbReference type="SMART" id="SM00857">
    <property type="entry name" value="Resolvase"/>
    <property type="match status" value="1"/>
</dbReference>
<dbReference type="PROSITE" id="PS51736">
    <property type="entry name" value="RECOMBINASES_3"/>
    <property type="match status" value="1"/>
</dbReference>
<dbReference type="PANTHER" id="PTHR30461:SF26">
    <property type="entry name" value="RESOLVASE HOMOLOG YNEB"/>
    <property type="match status" value="1"/>
</dbReference>
<evidence type="ECO:0000313" key="9">
    <source>
        <dbReference type="Proteomes" id="UP001152308"/>
    </source>
</evidence>
<evidence type="ECO:0000256" key="2">
    <source>
        <dbReference type="ARBA" id="ARBA00022908"/>
    </source>
</evidence>
<feature type="region of interest" description="Disordered" evidence="5">
    <location>
        <begin position="48"/>
        <end position="71"/>
    </location>
</feature>
<reference evidence="8" key="1">
    <citation type="journal article" date="2022" name="Data Brief">
        <title>Draft genome sequence data of Gordonia hongkongensis strain EUFUS-Z928 isolated from the octocoral Eunicea fusca.</title>
        <authorList>
            <person name="Sanchez-Suarez J."/>
            <person name="Diaz L."/>
            <person name="Melo-Bolivar J."/>
            <person name="Villamil L."/>
        </authorList>
    </citation>
    <scope>NUCLEOTIDE SEQUENCE</scope>
    <source>
        <strain evidence="8">EUFUS-Z928</strain>
    </source>
</reference>
<dbReference type="SUPFAM" id="SSF46689">
    <property type="entry name" value="Homeodomain-like"/>
    <property type="match status" value="1"/>
</dbReference>
<comment type="similarity">
    <text evidence="1">Belongs to the site-specific recombinase resolvase family.</text>
</comment>
<dbReference type="PROSITE" id="PS50960">
    <property type="entry name" value="HTH_PSQ"/>
    <property type="match status" value="1"/>
</dbReference>
<evidence type="ECO:0000256" key="3">
    <source>
        <dbReference type="ARBA" id="ARBA00023125"/>
    </source>
</evidence>
<evidence type="ECO:0000259" key="7">
    <source>
        <dbReference type="PROSITE" id="PS51736"/>
    </source>
</evidence>
<dbReference type="InterPro" id="IPR006119">
    <property type="entry name" value="Resolv_N"/>
</dbReference>
<gene>
    <name evidence="8" type="ORF">L2299_21165</name>
</gene>
<dbReference type="EMBL" id="JAKJLQ010000025">
    <property type="protein sequence ID" value="MDF6103561.1"/>
    <property type="molecule type" value="Genomic_DNA"/>
</dbReference>
<evidence type="ECO:0000256" key="5">
    <source>
        <dbReference type="SAM" id="MobiDB-lite"/>
    </source>
</evidence>
<dbReference type="CDD" id="cd00569">
    <property type="entry name" value="HTH_Hin_like"/>
    <property type="match status" value="1"/>
</dbReference>
<dbReference type="PROSITE" id="PS00398">
    <property type="entry name" value="RECOMBINASES_2"/>
    <property type="match status" value="1"/>
</dbReference>
<protein>
    <submittedName>
        <fullName evidence="8">Recombinase family protein</fullName>
    </submittedName>
</protein>
<proteinExistence type="inferred from homology"/>
<evidence type="ECO:0000313" key="8">
    <source>
        <dbReference type="EMBL" id="MDF6103561.1"/>
    </source>
</evidence>